<reference evidence="1" key="2">
    <citation type="journal article" date="2021" name="Syst. Appl. Microbiol.">
        <title>Roseomonas hellenica sp. nov., isolated from roots of wild-growing Alkanna tinctoria.</title>
        <authorList>
            <person name="Rat A."/>
            <person name="Naranjo H.D."/>
            <person name="Lebbe L."/>
            <person name="Cnockaert M."/>
            <person name="Krigas N."/>
            <person name="Grigoriadou K."/>
            <person name="Maloupa E."/>
            <person name="Willems A."/>
        </authorList>
    </citation>
    <scope>NUCLEOTIDE SEQUENCE</scope>
    <source>
        <strain evidence="1">LMG 31231</strain>
    </source>
</reference>
<sequence length="393" mass="39887">MSGTTNLGIPFIQAAQNQKEITANAAFEALDASANAAIAVAMGDANITLTDAQALRAGLVTLTGSNTAVRKVTLPSKARRLAIQNSTGGALDITVGYATGASVTVGNGAIVLVQGNGTNCYGVGGAAALGDLADVVGPFLNGDLLQFDGAAWRPLGTGILSRVMLPFKGALVRRATTLSITTTPTAVPFTDATYDTDGFWSGAVPTRLTVPAGVTKVRLWARLRWTGGAANHGARIYKNGAAFVGQGDFKAASGYTDADYSFGSAVVAVTAGDYFELQPYASATRTGGANDLQFAIEVVETADAANPTLLALTDTPASYVGAAGKLLQVNGAATGVEFGPRHNLIASAAPTGADDSAVGYSVGSQWLDTVGDKIWFCIDASAGAAVWKGVTIA</sequence>
<comment type="caution">
    <text evidence="1">The sequence shown here is derived from an EMBL/GenBank/DDBJ whole genome shotgun (WGS) entry which is preliminary data.</text>
</comment>
<reference evidence="1" key="1">
    <citation type="submission" date="2020-01" db="EMBL/GenBank/DDBJ databases">
        <authorList>
            <person name="Rat A."/>
        </authorList>
    </citation>
    <scope>NUCLEOTIDE SEQUENCE</scope>
    <source>
        <strain evidence="1">LMG 31231</strain>
    </source>
</reference>
<name>A0A9X9WS49_9PROT</name>
<proteinExistence type="predicted"/>
<dbReference type="RefSeq" id="WP_211860354.1">
    <property type="nucleotide sequence ID" value="NZ_JAAEDM010000003.1"/>
</dbReference>
<accession>A0A9X9WS49</accession>
<evidence type="ECO:0000313" key="2">
    <source>
        <dbReference type="Proteomes" id="UP001138751"/>
    </source>
</evidence>
<gene>
    <name evidence="1" type="ORF">GXW76_02220</name>
</gene>
<protein>
    <submittedName>
        <fullName evidence="1">Uncharacterized protein</fullName>
    </submittedName>
</protein>
<organism evidence="1 2">
    <name type="scientific">Neoroseomonas soli</name>
    <dbReference type="NCBI Taxonomy" id="1081025"/>
    <lineage>
        <taxon>Bacteria</taxon>
        <taxon>Pseudomonadati</taxon>
        <taxon>Pseudomonadota</taxon>
        <taxon>Alphaproteobacteria</taxon>
        <taxon>Acetobacterales</taxon>
        <taxon>Acetobacteraceae</taxon>
        <taxon>Neoroseomonas</taxon>
    </lineage>
</organism>
<dbReference type="Proteomes" id="UP001138751">
    <property type="component" value="Unassembled WGS sequence"/>
</dbReference>
<keyword evidence="2" id="KW-1185">Reference proteome</keyword>
<evidence type="ECO:0000313" key="1">
    <source>
        <dbReference type="EMBL" id="MBR0669978.1"/>
    </source>
</evidence>
<dbReference type="AlphaFoldDB" id="A0A9X9WS49"/>
<dbReference type="EMBL" id="JAAEDM010000003">
    <property type="protein sequence ID" value="MBR0669978.1"/>
    <property type="molecule type" value="Genomic_DNA"/>
</dbReference>